<dbReference type="GO" id="GO:0032299">
    <property type="term" value="C:ribonuclease H2 complex"/>
    <property type="evidence" value="ECO:0007669"/>
    <property type="project" value="InterPro"/>
</dbReference>
<evidence type="ECO:0000259" key="1">
    <source>
        <dbReference type="Pfam" id="PF09468"/>
    </source>
</evidence>
<dbReference type="STRING" id="56484.A0A1Y2FGW3"/>
<dbReference type="GeneID" id="63787768"/>
<proteinExistence type="predicted"/>
<accession>A0A1Y2FGW3</accession>
<dbReference type="RefSeq" id="XP_040725769.1">
    <property type="nucleotide sequence ID" value="XM_040871169.1"/>
</dbReference>
<evidence type="ECO:0000313" key="3">
    <source>
        <dbReference type="Proteomes" id="UP000193685"/>
    </source>
</evidence>
<keyword evidence="3" id="KW-1185">Reference proteome</keyword>
<name>A0A1Y2FGW3_PROLT</name>
<reference evidence="2 3" key="1">
    <citation type="submission" date="2016-07" db="EMBL/GenBank/DDBJ databases">
        <title>Pervasive Adenine N6-methylation of Active Genes in Fungi.</title>
        <authorList>
            <consortium name="DOE Joint Genome Institute"/>
            <person name="Mondo S.J."/>
            <person name="Dannebaum R.O."/>
            <person name="Kuo R.C."/>
            <person name="Labutti K."/>
            <person name="Haridas S."/>
            <person name="Kuo A."/>
            <person name="Salamov A."/>
            <person name="Ahrendt S.R."/>
            <person name="Lipzen A."/>
            <person name="Sullivan W."/>
            <person name="Andreopoulos W.B."/>
            <person name="Clum A."/>
            <person name="Lindquist E."/>
            <person name="Daum C."/>
            <person name="Ramamoorthy G.K."/>
            <person name="Gryganskyi A."/>
            <person name="Culley D."/>
            <person name="Magnuson J.K."/>
            <person name="James T.Y."/>
            <person name="O'Malley M.A."/>
            <person name="Stajich J.E."/>
            <person name="Spatafora J.W."/>
            <person name="Visel A."/>
            <person name="Grigoriev I.V."/>
        </authorList>
    </citation>
    <scope>NUCLEOTIDE SEQUENCE [LARGE SCALE GENOMIC DNA]</scope>
    <source>
        <strain evidence="2 3">12-1054</strain>
    </source>
</reference>
<dbReference type="InterPro" id="IPR019024">
    <property type="entry name" value="RNase_H2_suB_wHTH"/>
</dbReference>
<dbReference type="Pfam" id="PF09468">
    <property type="entry name" value="RNase_H2-Ydr279"/>
    <property type="match status" value="1"/>
</dbReference>
<gene>
    <name evidence="2" type="ORF">BCR37DRAFT_392531</name>
</gene>
<dbReference type="EMBL" id="MCFI01000008">
    <property type="protein sequence ID" value="ORY83188.1"/>
    <property type="molecule type" value="Genomic_DNA"/>
</dbReference>
<protein>
    <submittedName>
        <fullName evidence="2">Ribonuclease H2, subunit B</fullName>
    </submittedName>
</protein>
<dbReference type="PANTHER" id="PTHR13383">
    <property type="entry name" value="RIBONUCLEASE H2 SUBUNIT B"/>
    <property type="match status" value="1"/>
</dbReference>
<comment type="caution">
    <text evidence="2">The sequence shown here is derived from an EMBL/GenBank/DDBJ whole genome shotgun (WGS) entry which is preliminary data.</text>
</comment>
<feature type="domain" description="Ribonuclease H2 subunit B wHTH" evidence="1">
    <location>
        <begin position="76"/>
        <end position="196"/>
    </location>
</feature>
<dbReference type="AlphaFoldDB" id="A0A1Y2FGW3"/>
<dbReference type="Proteomes" id="UP000193685">
    <property type="component" value="Unassembled WGS sequence"/>
</dbReference>
<dbReference type="GO" id="GO:0005654">
    <property type="term" value="C:nucleoplasm"/>
    <property type="evidence" value="ECO:0007669"/>
    <property type="project" value="TreeGrafter"/>
</dbReference>
<sequence>MSSAILICPGNAKDIIQLPHPKTRELCHFLRTPQPSACLYEVITFEQTAAKQTLFLPDRILAPAPIHVASPIDIAFFLISALEQDATKHNGRFVDAEDLLESLHTRIRDSAENHLQHLCDATTTPGFFRPSARKVQEWVAQRVEAVAAALPGSMVDSLVTWPASHEEASQLATEARQRAAWGLVASYLPDTVEQRIAPSFGVPALVAFEASRRATVINPNEFMKRSVVGDEAGLMAGVAKKQKKGSMGVEALKKVNTKGMKSMTSFFAKKTRPP</sequence>
<dbReference type="Gene3D" id="1.10.20.120">
    <property type="match status" value="1"/>
</dbReference>
<evidence type="ECO:0000313" key="2">
    <source>
        <dbReference type="EMBL" id="ORY83188.1"/>
    </source>
</evidence>
<organism evidence="2 3">
    <name type="scientific">Protomyces lactucae-debilis</name>
    <dbReference type="NCBI Taxonomy" id="2754530"/>
    <lineage>
        <taxon>Eukaryota</taxon>
        <taxon>Fungi</taxon>
        <taxon>Dikarya</taxon>
        <taxon>Ascomycota</taxon>
        <taxon>Taphrinomycotina</taxon>
        <taxon>Taphrinomycetes</taxon>
        <taxon>Taphrinales</taxon>
        <taxon>Protomycetaceae</taxon>
        <taxon>Protomyces</taxon>
    </lineage>
</organism>
<dbReference type="InterPro" id="IPR040456">
    <property type="entry name" value="RNase_H2_suB"/>
</dbReference>
<dbReference type="PANTHER" id="PTHR13383:SF11">
    <property type="entry name" value="RIBONUCLEASE H2 SUBUNIT B"/>
    <property type="match status" value="1"/>
</dbReference>
<dbReference type="OrthoDB" id="29098at2759"/>
<dbReference type="GO" id="GO:0006401">
    <property type="term" value="P:RNA catabolic process"/>
    <property type="evidence" value="ECO:0007669"/>
    <property type="project" value="TreeGrafter"/>
</dbReference>